<evidence type="ECO:0000256" key="1">
    <source>
        <dbReference type="ARBA" id="ARBA00004651"/>
    </source>
</evidence>
<dbReference type="PANTHER" id="PTHR23516">
    <property type="entry name" value="SAM (S-ADENOSYL METHIONINE) TRANSPORTER"/>
    <property type="match status" value="1"/>
</dbReference>
<dbReference type="Proteomes" id="UP000015105">
    <property type="component" value="Chromosome 4D"/>
</dbReference>
<proteinExistence type="predicted"/>
<dbReference type="InterPro" id="IPR008509">
    <property type="entry name" value="MOT2/MFSD5"/>
</dbReference>
<feature type="transmembrane region" description="Helical" evidence="7">
    <location>
        <begin position="6"/>
        <end position="22"/>
    </location>
</feature>
<dbReference type="AlphaFoldDB" id="A0A453JDY0"/>
<organism evidence="8 9">
    <name type="scientific">Aegilops tauschii subsp. strangulata</name>
    <name type="common">Goatgrass</name>
    <dbReference type="NCBI Taxonomy" id="200361"/>
    <lineage>
        <taxon>Eukaryota</taxon>
        <taxon>Viridiplantae</taxon>
        <taxon>Streptophyta</taxon>
        <taxon>Embryophyta</taxon>
        <taxon>Tracheophyta</taxon>
        <taxon>Spermatophyta</taxon>
        <taxon>Magnoliopsida</taxon>
        <taxon>Liliopsida</taxon>
        <taxon>Poales</taxon>
        <taxon>Poaceae</taxon>
        <taxon>BOP clade</taxon>
        <taxon>Pooideae</taxon>
        <taxon>Triticodae</taxon>
        <taxon>Triticeae</taxon>
        <taxon>Triticinae</taxon>
        <taxon>Aegilops</taxon>
    </lineage>
</organism>
<dbReference type="GO" id="GO:0015098">
    <property type="term" value="F:molybdate ion transmembrane transporter activity"/>
    <property type="evidence" value="ECO:0007669"/>
    <property type="project" value="InterPro"/>
</dbReference>
<reference evidence="8" key="5">
    <citation type="journal article" date="2021" name="G3 (Bethesda)">
        <title>Aegilops tauschii genome assembly Aet v5.0 features greater sequence contiguity and improved annotation.</title>
        <authorList>
            <person name="Wang L."/>
            <person name="Zhu T."/>
            <person name="Rodriguez J.C."/>
            <person name="Deal K.R."/>
            <person name="Dubcovsky J."/>
            <person name="McGuire P.E."/>
            <person name="Lux T."/>
            <person name="Spannagl M."/>
            <person name="Mayer K.F.X."/>
            <person name="Baldrich P."/>
            <person name="Meyers B.C."/>
            <person name="Huo N."/>
            <person name="Gu Y.Q."/>
            <person name="Zhou H."/>
            <person name="Devos K.M."/>
            <person name="Bennetzen J.L."/>
            <person name="Unver T."/>
            <person name="Budak H."/>
            <person name="Gulick P.J."/>
            <person name="Galiba G."/>
            <person name="Kalapos B."/>
            <person name="Nelson D.R."/>
            <person name="Li P."/>
            <person name="You F.M."/>
            <person name="Luo M.C."/>
            <person name="Dvorak J."/>
        </authorList>
    </citation>
    <scope>NUCLEOTIDE SEQUENCE [LARGE SCALE GENOMIC DNA]</scope>
    <source>
        <strain evidence="8">cv. AL8/78</strain>
    </source>
</reference>
<keyword evidence="2" id="KW-0813">Transport</keyword>
<evidence type="ECO:0000256" key="6">
    <source>
        <dbReference type="ARBA" id="ARBA00023136"/>
    </source>
</evidence>
<dbReference type="Gramene" id="AET4Gv20885800.3">
    <property type="protein sequence ID" value="AET4Gv20885800.3"/>
    <property type="gene ID" value="AET4Gv20885800"/>
</dbReference>
<evidence type="ECO:0000256" key="3">
    <source>
        <dbReference type="ARBA" id="ARBA00022475"/>
    </source>
</evidence>
<keyword evidence="3" id="KW-1003">Cell membrane</keyword>
<reference evidence="8" key="3">
    <citation type="journal article" date="2017" name="Nature">
        <title>Genome sequence of the progenitor of the wheat D genome Aegilops tauschii.</title>
        <authorList>
            <person name="Luo M.C."/>
            <person name="Gu Y.Q."/>
            <person name="Puiu D."/>
            <person name="Wang H."/>
            <person name="Twardziok S.O."/>
            <person name="Deal K.R."/>
            <person name="Huo N."/>
            <person name="Zhu T."/>
            <person name="Wang L."/>
            <person name="Wang Y."/>
            <person name="McGuire P.E."/>
            <person name="Liu S."/>
            <person name="Long H."/>
            <person name="Ramasamy R.K."/>
            <person name="Rodriguez J.C."/>
            <person name="Van S.L."/>
            <person name="Yuan L."/>
            <person name="Wang Z."/>
            <person name="Xia Z."/>
            <person name="Xiao L."/>
            <person name="Anderson O.D."/>
            <person name="Ouyang S."/>
            <person name="Liang Y."/>
            <person name="Zimin A.V."/>
            <person name="Pertea G."/>
            <person name="Qi P."/>
            <person name="Bennetzen J.L."/>
            <person name="Dai X."/>
            <person name="Dawson M.W."/>
            <person name="Muller H.G."/>
            <person name="Kugler K."/>
            <person name="Rivarola-Duarte L."/>
            <person name="Spannagl M."/>
            <person name="Mayer K.F.X."/>
            <person name="Lu F.H."/>
            <person name="Bevan M.W."/>
            <person name="Leroy P."/>
            <person name="Li P."/>
            <person name="You F.M."/>
            <person name="Sun Q."/>
            <person name="Liu Z."/>
            <person name="Lyons E."/>
            <person name="Wicker T."/>
            <person name="Salzberg S.L."/>
            <person name="Devos K.M."/>
            <person name="Dvorak J."/>
        </authorList>
    </citation>
    <scope>NUCLEOTIDE SEQUENCE [LARGE SCALE GENOMIC DNA]</scope>
    <source>
        <strain evidence="8">cv. AL8/78</strain>
    </source>
</reference>
<comment type="subcellular location">
    <subcellularLocation>
        <location evidence="1">Cell membrane</location>
        <topology evidence="1">Multi-pass membrane protein</topology>
    </subcellularLocation>
</comment>
<reference evidence="9" key="2">
    <citation type="journal article" date="2017" name="Nat. Plants">
        <title>The Aegilops tauschii genome reveals multiple impacts of transposons.</title>
        <authorList>
            <person name="Zhao G."/>
            <person name="Zou C."/>
            <person name="Li K."/>
            <person name="Wang K."/>
            <person name="Li T."/>
            <person name="Gao L."/>
            <person name="Zhang X."/>
            <person name="Wang H."/>
            <person name="Yang Z."/>
            <person name="Liu X."/>
            <person name="Jiang W."/>
            <person name="Mao L."/>
            <person name="Kong X."/>
            <person name="Jiao Y."/>
            <person name="Jia J."/>
        </authorList>
    </citation>
    <scope>NUCLEOTIDE SEQUENCE [LARGE SCALE GENOMIC DNA]</scope>
    <source>
        <strain evidence="9">cv. AL8/78</strain>
    </source>
</reference>
<accession>A0A453JDY0</accession>
<evidence type="ECO:0000256" key="2">
    <source>
        <dbReference type="ARBA" id="ARBA00022448"/>
    </source>
</evidence>
<keyword evidence="5 7" id="KW-1133">Transmembrane helix</keyword>
<dbReference type="GO" id="GO:0005886">
    <property type="term" value="C:plasma membrane"/>
    <property type="evidence" value="ECO:0007669"/>
    <property type="project" value="UniProtKB-SubCell"/>
</dbReference>
<keyword evidence="4 7" id="KW-0812">Transmembrane</keyword>
<dbReference type="EnsemblPlants" id="AET4Gv20885800.3">
    <property type="protein sequence ID" value="AET4Gv20885800.3"/>
    <property type="gene ID" value="AET4Gv20885800"/>
</dbReference>
<evidence type="ECO:0000256" key="4">
    <source>
        <dbReference type="ARBA" id="ARBA00022692"/>
    </source>
</evidence>
<dbReference type="Pfam" id="PF05631">
    <property type="entry name" value="MFS_5"/>
    <property type="match status" value="1"/>
</dbReference>
<evidence type="ECO:0000256" key="7">
    <source>
        <dbReference type="SAM" id="Phobius"/>
    </source>
</evidence>
<sequence>MEIFYYVVFGGLAAVVAGLELGKSGKDRVATPTAFNAFKNNYVLVYSLMMCMSF</sequence>
<protein>
    <submittedName>
        <fullName evidence="8">Uncharacterized protein</fullName>
    </submittedName>
</protein>
<keyword evidence="9" id="KW-1185">Reference proteome</keyword>
<evidence type="ECO:0000313" key="8">
    <source>
        <dbReference type="EnsemblPlants" id="AET4Gv20885800.3"/>
    </source>
</evidence>
<reference evidence="8" key="4">
    <citation type="submission" date="2019-03" db="UniProtKB">
        <authorList>
            <consortium name="EnsemblPlants"/>
        </authorList>
    </citation>
    <scope>IDENTIFICATION</scope>
</reference>
<reference evidence="9" key="1">
    <citation type="journal article" date="2014" name="Science">
        <title>Ancient hybridizations among the ancestral genomes of bread wheat.</title>
        <authorList>
            <consortium name="International Wheat Genome Sequencing Consortium,"/>
            <person name="Marcussen T."/>
            <person name="Sandve S.R."/>
            <person name="Heier L."/>
            <person name="Spannagl M."/>
            <person name="Pfeifer M."/>
            <person name="Jakobsen K.S."/>
            <person name="Wulff B.B."/>
            <person name="Steuernagel B."/>
            <person name="Mayer K.F."/>
            <person name="Olsen O.A."/>
        </authorList>
    </citation>
    <scope>NUCLEOTIDE SEQUENCE [LARGE SCALE GENOMIC DNA]</scope>
    <source>
        <strain evidence="9">cv. AL8/78</strain>
    </source>
</reference>
<name>A0A453JDY0_AEGTS</name>
<dbReference type="PANTHER" id="PTHR23516:SF1">
    <property type="entry name" value="MOLYBDATE-ANION TRANSPORTER"/>
    <property type="match status" value="1"/>
</dbReference>
<evidence type="ECO:0000313" key="9">
    <source>
        <dbReference type="Proteomes" id="UP000015105"/>
    </source>
</evidence>
<keyword evidence="6 7" id="KW-0472">Membrane</keyword>
<evidence type="ECO:0000256" key="5">
    <source>
        <dbReference type="ARBA" id="ARBA00022989"/>
    </source>
</evidence>